<feature type="transmembrane region" description="Helical" evidence="2">
    <location>
        <begin position="85"/>
        <end position="103"/>
    </location>
</feature>
<feature type="region of interest" description="Disordered" evidence="1">
    <location>
        <begin position="214"/>
        <end position="261"/>
    </location>
</feature>
<evidence type="ECO:0000313" key="3">
    <source>
        <dbReference type="EMBL" id="MDT0352852.1"/>
    </source>
</evidence>
<feature type="transmembrane region" description="Helical" evidence="2">
    <location>
        <begin position="48"/>
        <end position="73"/>
    </location>
</feature>
<evidence type="ECO:0000313" key="4">
    <source>
        <dbReference type="Proteomes" id="UP001183202"/>
    </source>
</evidence>
<feature type="transmembrane region" description="Helical" evidence="2">
    <location>
        <begin position="21"/>
        <end position="42"/>
    </location>
</feature>
<keyword evidence="2" id="KW-0472">Membrane</keyword>
<dbReference type="RefSeq" id="WP_311559356.1">
    <property type="nucleotide sequence ID" value="NZ_JAVREJ010000022.1"/>
</dbReference>
<sequence length="261" mass="27128">MDAFHADRAPNRIHTVHRASAAALGCFLLLFGVLSFAAPVGFLATSGAVVLGLSTNGLLATVSVIVGAVLVVAASRSGPTASSTLVIFGGLFVISGVANAVVLDTALNIFAFRVSNVVFSLVVGAVLLTLGAYGRFTGRLPDTSPYHGHGQTTTAAGDMPDRPLDPQTARALADAERAMAEHTATPRQTAGVVAAAAYRTEEDRSRAFAQATAAYDRELPLEGEERGTEGPPGLTERGAGRGIRRHFRRRHSRAVSGIPNS</sequence>
<keyword evidence="4" id="KW-1185">Reference proteome</keyword>
<protein>
    <submittedName>
        <fullName evidence="3">DUF4383 domain-containing protein</fullName>
    </submittedName>
</protein>
<evidence type="ECO:0000256" key="1">
    <source>
        <dbReference type="SAM" id="MobiDB-lite"/>
    </source>
</evidence>
<feature type="compositionally biased region" description="Basic residues" evidence="1">
    <location>
        <begin position="242"/>
        <end position="253"/>
    </location>
</feature>
<name>A0ABU2NFV6_9PSEU</name>
<proteinExistence type="predicted"/>
<feature type="compositionally biased region" description="Basic and acidic residues" evidence="1">
    <location>
        <begin position="215"/>
        <end position="228"/>
    </location>
</feature>
<gene>
    <name evidence="3" type="ORF">RM445_25355</name>
</gene>
<dbReference type="Proteomes" id="UP001183202">
    <property type="component" value="Unassembled WGS sequence"/>
</dbReference>
<feature type="region of interest" description="Disordered" evidence="1">
    <location>
        <begin position="142"/>
        <end position="166"/>
    </location>
</feature>
<comment type="caution">
    <text evidence="3">The sequence shown here is derived from an EMBL/GenBank/DDBJ whole genome shotgun (WGS) entry which is preliminary data.</text>
</comment>
<accession>A0ABU2NFV6</accession>
<keyword evidence="2" id="KW-1133">Transmembrane helix</keyword>
<feature type="transmembrane region" description="Helical" evidence="2">
    <location>
        <begin position="109"/>
        <end position="130"/>
    </location>
</feature>
<reference evidence="4" key="1">
    <citation type="submission" date="2023-07" db="EMBL/GenBank/DDBJ databases">
        <title>30 novel species of actinomycetes from the DSMZ collection.</title>
        <authorList>
            <person name="Nouioui I."/>
        </authorList>
    </citation>
    <scope>NUCLEOTIDE SEQUENCE [LARGE SCALE GENOMIC DNA]</scope>
    <source>
        <strain evidence="4">DSM 45834</strain>
    </source>
</reference>
<dbReference type="Pfam" id="PF14325">
    <property type="entry name" value="DUF4383"/>
    <property type="match status" value="1"/>
</dbReference>
<dbReference type="EMBL" id="JAVREJ010000022">
    <property type="protein sequence ID" value="MDT0352852.1"/>
    <property type="molecule type" value="Genomic_DNA"/>
</dbReference>
<organism evidence="3 4">
    <name type="scientific">Pseudonocardia charpentierae</name>
    <dbReference type="NCBI Taxonomy" id="3075545"/>
    <lineage>
        <taxon>Bacteria</taxon>
        <taxon>Bacillati</taxon>
        <taxon>Actinomycetota</taxon>
        <taxon>Actinomycetes</taxon>
        <taxon>Pseudonocardiales</taxon>
        <taxon>Pseudonocardiaceae</taxon>
        <taxon>Pseudonocardia</taxon>
    </lineage>
</organism>
<evidence type="ECO:0000256" key="2">
    <source>
        <dbReference type="SAM" id="Phobius"/>
    </source>
</evidence>
<keyword evidence="2" id="KW-0812">Transmembrane</keyword>